<reference evidence="1 2" key="1">
    <citation type="journal article" date="2014" name="Genome Announc.">
        <title>Draft genome sequences of eight enterohepatic helicobacter species isolated from both laboratory and wild rodents.</title>
        <authorList>
            <person name="Sheh A."/>
            <person name="Shen Z."/>
            <person name="Fox J.G."/>
        </authorList>
    </citation>
    <scope>NUCLEOTIDE SEQUENCE [LARGE SCALE GENOMIC DNA]</scope>
    <source>
        <strain evidence="1 2">ATCC 700114</strain>
    </source>
</reference>
<dbReference type="AlphaFoldDB" id="A0A4U8S127"/>
<sequence length="167" mass="18685">MKNIIFVALLNLGVLAYGAEFGSIKVLEIQKAEYPKEYIPYNDLLPFTQQDEIQYCNAGKWQLSKKQIIEFFANAIELKNGEYPFIPSYCELHCVIKGKIKLDSTTFDFTFNLGGFVELTSDKEARYFGCSEGNYVFEGAIGEGEAIKKQTSACSAFESGLYDCGAL</sequence>
<dbReference type="Proteomes" id="UP000029878">
    <property type="component" value="Unassembled WGS sequence"/>
</dbReference>
<organism evidence="1 2">
    <name type="scientific">Helicobacter trogontum</name>
    <dbReference type="NCBI Taxonomy" id="50960"/>
    <lineage>
        <taxon>Bacteria</taxon>
        <taxon>Pseudomonadati</taxon>
        <taxon>Campylobacterota</taxon>
        <taxon>Epsilonproteobacteria</taxon>
        <taxon>Campylobacterales</taxon>
        <taxon>Helicobacteraceae</taxon>
        <taxon>Helicobacter</taxon>
    </lineage>
</organism>
<evidence type="ECO:0000313" key="2">
    <source>
        <dbReference type="Proteomes" id="UP000029878"/>
    </source>
</evidence>
<dbReference type="RefSeq" id="WP_034347862.1">
    <property type="nucleotide sequence ID" value="NZ_FZNG01000048.1"/>
</dbReference>
<evidence type="ECO:0000313" key="1">
    <source>
        <dbReference type="EMBL" id="TLD79360.1"/>
    </source>
</evidence>
<accession>A0A4U8S127</accession>
<protein>
    <submittedName>
        <fullName evidence="1">Uncharacterized protein</fullName>
    </submittedName>
</protein>
<gene>
    <name evidence="1" type="ORF">LS81_010575</name>
</gene>
<dbReference type="EMBL" id="JRPL02000062">
    <property type="protein sequence ID" value="TLD79360.1"/>
    <property type="molecule type" value="Genomic_DNA"/>
</dbReference>
<name>A0A4U8S127_9HELI</name>
<comment type="caution">
    <text evidence="1">The sequence shown here is derived from an EMBL/GenBank/DDBJ whole genome shotgun (WGS) entry which is preliminary data.</text>
</comment>
<proteinExistence type="predicted"/>